<keyword evidence="1" id="KW-1185">Reference proteome</keyword>
<organism evidence="1 2">
    <name type="scientific">Cephus cinctus</name>
    <name type="common">Wheat stem sawfly</name>
    <dbReference type="NCBI Taxonomy" id="211228"/>
    <lineage>
        <taxon>Eukaryota</taxon>
        <taxon>Metazoa</taxon>
        <taxon>Ecdysozoa</taxon>
        <taxon>Arthropoda</taxon>
        <taxon>Hexapoda</taxon>
        <taxon>Insecta</taxon>
        <taxon>Pterygota</taxon>
        <taxon>Neoptera</taxon>
        <taxon>Endopterygota</taxon>
        <taxon>Hymenoptera</taxon>
        <taxon>Cephoidea</taxon>
        <taxon>Cephidae</taxon>
        <taxon>Cephus</taxon>
    </lineage>
</organism>
<dbReference type="Proteomes" id="UP000694920">
    <property type="component" value="Unplaced"/>
</dbReference>
<dbReference type="RefSeq" id="XP_015591718.1">
    <property type="nucleotide sequence ID" value="XM_015736232.2"/>
</dbReference>
<dbReference type="GeneID" id="107266087"/>
<sequence length="386" mass="43835">MIEKNEQAENNSFDSSDATNVKLIAEKQKLLEDTSAQVQEGIRNCFKQLENVLKSREKQLLRQVEAIHTQQLSLVQSNLQLVPSIPSLIINLYDKEEIENRILNFAKLELSDKNSTVVKDVEPYKVEEYQDADKDHISFNKSIKFEEKDQNEKSFNQEVEAGTTFNISSSNKNTIIYNNSVLSSSCNSSLNSSLENEAGTQLETTTLLNSNYKPNNELLLSKDYDNSFSNSSASPVELSKAVPLNCKKRLEDKDYISLDESQAEHSVTLIKNSDSVMYNVMVDIADKKIDEGSENSDKPISTYIETDLDRSVDINEHEDTAVDERLAKEVLKSEKGKRDSEEHPKQVQQWLQQILVETETEPTINEIGQFSEISKARLYSQFPVET</sequence>
<proteinExistence type="predicted"/>
<accession>A0AAJ7BR32</accession>
<gene>
    <name evidence="2" type="primary">LOC107266087</name>
</gene>
<evidence type="ECO:0000313" key="1">
    <source>
        <dbReference type="Proteomes" id="UP000694920"/>
    </source>
</evidence>
<reference evidence="2" key="1">
    <citation type="submission" date="2025-08" db="UniProtKB">
        <authorList>
            <consortium name="RefSeq"/>
        </authorList>
    </citation>
    <scope>IDENTIFICATION</scope>
</reference>
<dbReference type="KEGG" id="ccin:107266087"/>
<name>A0AAJ7BR32_CEPCN</name>
<evidence type="ECO:0000313" key="2">
    <source>
        <dbReference type="RefSeq" id="XP_015591718.1"/>
    </source>
</evidence>
<dbReference type="AlphaFoldDB" id="A0AAJ7BR32"/>
<protein>
    <submittedName>
        <fullName evidence="2">Uncharacterized protein LOC107266087</fullName>
    </submittedName>
</protein>